<protein>
    <recommendedName>
        <fullName evidence="2">Zinc/iron-chelating domain-containing protein</fullName>
    </recommendedName>
</protein>
<sequence>MPYAGIGKVGASKPKKILLYQLAVEPCPLYDAYTKGCTQYDSRPVACRAYPFTLEAGRLLVDERCKWFEDHDFKRGDEIKADWIRYAHEIHNVDFAKYTSIYEASNLPERMIFDVRKKKWLKSEEFIRLLLQKQHL</sequence>
<comment type="caution">
    <text evidence="1">The sequence shown here is derived from an EMBL/GenBank/DDBJ whole genome shotgun (WGS) entry which is preliminary data.</text>
</comment>
<evidence type="ECO:0000313" key="1">
    <source>
        <dbReference type="EMBL" id="GAI78790.1"/>
    </source>
</evidence>
<evidence type="ECO:0008006" key="2">
    <source>
        <dbReference type="Google" id="ProtNLM"/>
    </source>
</evidence>
<dbReference type="EMBL" id="BARW01011961">
    <property type="protein sequence ID" value="GAI78790.1"/>
    <property type="molecule type" value="Genomic_DNA"/>
</dbReference>
<dbReference type="Pfam" id="PF03692">
    <property type="entry name" value="CxxCxxCC"/>
    <property type="match status" value="1"/>
</dbReference>
<accession>X1STV3</accession>
<gene>
    <name evidence="1" type="ORF">S12H4_22799</name>
</gene>
<dbReference type="AlphaFoldDB" id="X1STV3"/>
<name>X1STV3_9ZZZZ</name>
<proteinExistence type="predicted"/>
<organism evidence="1">
    <name type="scientific">marine sediment metagenome</name>
    <dbReference type="NCBI Taxonomy" id="412755"/>
    <lineage>
        <taxon>unclassified sequences</taxon>
        <taxon>metagenomes</taxon>
        <taxon>ecological metagenomes</taxon>
    </lineage>
</organism>
<dbReference type="InterPro" id="IPR005358">
    <property type="entry name" value="Puta_zinc/iron-chelating_dom"/>
</dbReference>
<reference evidence="1" key="1">
    <citation type="journal article" date="2014" name="Front. Microbiol.">
        <title>High frequency of phylogenetically diverse reductive dehalogenase-homologous genes in deep subseafloor sedimentary metagenomes.</title>
        <authorList>
            <person name="Kawai M."/>
            <person name="Futagami T."/>
            <person name="Toyoda A."/>
            <person name="Takaki Y."/>
            <person name="Nishi S."/>
            <person name="Hori S."/>
            <person name="Arai W."/>
            <person name="Tsubouchi T."/>
            <person name="Morono Y."/>
            <person name="Uchiyama I."/>
            <person name="Ito T."/>
            <person name="Fujiyama A."/>
            <person name="Inagaki F."/>
            <person name="Takami H."/>
        </authorList>
    </citation>
    <scope>NUCLEOTIDE SEQUENCE</scope>
    <source>
        <strain evidence="1">Expedition CK06-06</strain>
    </source>
</reference>